<accession>A0A6J4R8F4</accession>
<dbReference type="SUPFAM" id="SSF51182">
    <property type="entry name" value="RmlC-like cupins"/>
    <property type="match status" value="1"/>
</dbReference>
<name>A0A6J4R8F4_9ACTN</name>
<feature type="domain" description="Cupin type-2" evidence="1">
    <location>
        <begin position="27"/>
        <end position="84"/>
    </location>
</feature>
<dbReference type="Pfam" id="PF07883">
    <property type="entry name" value="Cupin_2"/>
    <property type="match status" value="1"/>
</dbReference>
<dbReference type="PANTHER" id="PTHR36440:SF1">
    <property type="entry name" value="PUTATIVE (AFU_ORTHOLOGUE AFUA_8G07350)-RELATED"/>
    <property type="match status" value="1"/>
</dbReference>
<dbReference type="InterPro" id="IPR014710">
    <property type="entry name" value="RmlC-like_jellyroll"/>
</dbReference>
<sequence length="89" mass="10121">MVGTDMITFKTTTKTNGGTYALFESLVLPDSGPPPHIHHREAESFYVLEGEFEVLDRDRWIKADAGSFVRVPKETLHTLRTREERSVDS</sequence>
<dbReference type="PANTHER" id="PTHR36440">
    <property type="entry name" value="PUTATIVE (AFU_ORTHOLOGUE AFUA_8G07350)-RELATED"/>
    <property type="match status" value="1"/>
</dbReference>
<protein>
    <recommendedName>
        <fullName evidence="1">Cupin type-2 domain-containing protein</fullName>
    </recommendedName>
</protein>
<reference evidence="2" key="1">
    <citation type="submission" date="2020-02" db="EMBL/GenBank/DDBJ databases">
        <authorList>
            <person name="Meier V. D."/>
        </authorList>
    </citation>
    <scope>NUCLEOTIDE SEQUENCE</scope>
    <source>
        <strain evidence="2">AVDCRST_MAG37</strain>
    </source>
</reference>
<dbReference type="AlphaFoldDB" id="A0A6J4R8F4"/>
<organism evidence="2">
    <name type="scientific">uncultured Rubrobacteraceae bacterium</name>
    <dbReference type="NCBI Taxonomy" id="349277"/>
    <lineage>
        <taxon>Bacteria</taxon>
        <taxon>Bacillati</taxon>
        <taxon>Actinomycetota</taxon>
        <taxon>Rubrobacteria</taxon>
        <taxon>Rubrobacterales</taxon>
        <taxon>Rubrobacteraceae</taxon>
        <taxon>environmental samples</taxon>
    </lineage>
</organism>
<proteinExistence type="predicted"/>
<gene>
    <name evidence="2" type="ORF">AVDCRST_MAG37-3683</name>
</gene>
<evidence type="ECO:0000259" key="1">
    <source>
        <dbReference type="Pfam" id="PF07883"/>
    </source>
</evidence>
<dbReference type="Gene3D" id="2.60.120.10">
    <property type="entry name" value="Jelly Rolls"/>
    <property type="match status" value="1"/>
</dbReference>
<dbReference type="InterPro" id="IPR053146">
    <property type="entry name" value="QDO-like"/>
</dbReference>
<dbReference type="EMBL" id="CADCVD010000191">
    <property type="protein sequence ID" value="CAA9460382.1"/>
    <property type="molecule type" value="Genomic_DNA"/>
</dbReference>
<dbReference type="InterPro" id="IPR011051">
    <property type="entry name" value="RmlC_Cupin_sf"/>
</dbReference>
<dbReference type="InterPro" id="IPR013096">
    <property type="entry name" value="Cupin_2"/>
</dbReference>
<evidence type="ECO:0000313" key="2">
    <source>
        <dbReference type="EMBL" id="CAA9460382.1"/>
    </source>
</evidence>